<keyword evidence="13" id="KW-0282">Flagellum</keyword>
<dbReference type="PANTHER" id="PTHR30531:SF12">
    <property type="entry name" value="FLAGELLAR BIOSYNTHETIC PROTEIN FLHB"/>
    <property type="match status" value="1"/>
</dbReference>
<dbReference type="InterPro" id="IPR029025">
    <property type="entry name" value="T3SS_substrate_exporter_C"/>
</dbReference>
<dbReference type="AlphaFoldDB" id="A0A484Y3G0"/>
<dbReference type="GO" id="GO:0005886">
    <property type="term" value="C:plasma membrane"/>
    <property type="evidence" value="ECO:0007669"/>
    <property type="project" value="UniProtKB-SubCell"/>
</dbReference>
<accession>A0A484Y3G0</accession>
<protein>
    <recommendedName>
        <fullName evidence="3">Flagellar biosynthetic protein FlhB</fullName>
    </recommendedName>
</protein>
<dbReference type="Proteomes" id="UP000351155">
    <property type="component" value="Unassembled WGS sequence"/>
</dbReference>
<organism evidence="13 14">
    <name type="scientific">Enterobacter cancerogenus</name>
    <dbReference type="NCBI Taxonomy" id="69218"/>
    <lineage>
        <taxon>Bacteria</taxon>
        <taxon>Pseudomonadati</taxon>
        <taxon>Pseudomonadota</taxon>
        <taxon>Gammaproteobacteria</taxon>
        <taxon>Enterobacterales</taxon>
        <taxon>Enterobacteriaceae</taxon>
        <taxon>Enterobacter</taxon>
        <taxon>Enterobacter cloacae complex</taxon>
    </lineage>
</organism>
<evidence type="ECO:0000256" key="11">
    <source>
        <dbReference type="ARBA" id="ARBA00023225"/>
    </source>
</evidence>
<dbReference type="Pfam" id="PF01312">
    <property type="entry name" value="Bac_export_2"/>
    <property type="match status" value="1"/>
</dbReference>
<keyword evidence="6" id="KW-0812">Transmembrane</keyword>
<keyword evidence="11" id="KW-1006">Bacterial flagellum protein export</keyword>
<dbReference type="GO" id="GO:0009306">
    <property type="term" value="P:protein secretion"/>
    <property type="evidence" value="ECO:0007669"/>
    <property type="project" value="InterPro"/>
</dbReference>
<evidence type="ECO:0000256" key="12">
    <source>
        <dbReference type="ARBA" id="ARBA00025078"/>
    </source>
</evidence>
<keyword evidence="7" id="KW-1005">Bacterial flagellum biogenesis</keyword>
<comment type="function">
    <text evidence="12">Required for formation of the rod structure in the basal body of the flagellar apparatus. Together with FliI and FliH, may constitute the export apparatus of flagellin.</text>
</comment>
<reference evidence="13 14" key="1">
    <citation type="submission" date="2019-03" db="EMBL/GenBank/DDBJ databases">
        <authorList>
            <consortium name="Pathogen Informatics"/>
        </authorList>
    </citation>
    <scope>NUCLEOTIDE SEQUENCE [LARGE SCALE GENOMIC DNA]</scope>
    <source>
        <strain evidence="13 14">NCTC12126</strain>
    </source>
</reference>
<evidence type="ECO:0000256" key="6">
    <source>
        <dbReference type="ARBA" id="ARBA00022692"/>
    </source>
</evidence>
<dbReference type="FunFam" id="3.40.1690.10:FF:000001">
    <property type="entry name" value="Flagellar biosynthetic protein FlhB"/>
    <property type="match status" value="1"/>
</dbReference>
<evidence type="ECO:0000256" key="4">
    <source>
        <dbReference type="ARBA" id="ARBA00022448"/>
    </source>
</evidence>
<comment type="similarity">
    <text evidence="2">Belongs to the type III secretion exporter family.</text>
</comment>
<keyword evidence="9" id="KW-1133">Transmembrane helix</keyword>
<name>A0A484Y3G0_9ENTR</name>
<keyword evidence="4" id="KW-0813">Transport</keyword>
<evidence type="ECO:0000256" key="5">
    <source>
        <dbReference type="ARBA" id="ARBA00022475"/>
    </source>
</evidence>
<proteinExistence type="inferred from homology"/>
<keyword evidence="5" id="KW-1003">Cell membrane</keyword>
<sequence length="150" mass="16836">MEGDPHVKGRIRQMQRAAARRRMMEDVPKADVIVTNPTHYSVALRYDENKMSAPKVVAKGAGLIALRIREIGTENRVPILEAPPLARALYRHAEIGQQIPGQLYAAVAEVLAWVWQLKRWRLAGGQRPVKPENLPVPEALDFLNEKDTDG</sequence>
<evidence type="ECO:0000256" key="2">
    <source>
        <dbReference type="ARBA" id="ARBA00010690"/>
    </source>
</evidence>
<dbReference type="PRINTS" id="PR00950">
    <property type="entry name" value="TYPE3IMSPROT"/>
</dbReference>
<keyword evidence="13" id="KW-0969">Cilium</keyword>
<keyword evidence="13" id="KW-0966">Cell projection</keyword>
<comment type="subcellular location">
    <subcellularLocation>
        <location evidence="1">Cell membrane</location>
        <topology evidence="1">Multi-pass membrane protein</topology>
    </subcellularLocation>
</comment>
<evidence type="ECO:0000313" key="14">
    <source>
        <dbReference type="Proteomes" id="UP000351155"/>
    </source>
</evidence>
<evidence type="ECO:0000256" key="9">
    <source>
        <dbReference type="ARBA" id="ARBA00022989"/>
    </source>
</evidence>
<keyword evidence="10" id="KW-0472">Membrane</keyword>
<evidence type="ECO:0000256" key="1">
    <source>
        <dbReference type="ARBA" id="ARBA00004651"/>
    </source>
</evidence>
<dbReference type="InterPro" id="IPR006135">
    <property type="entry name" value="T3SS_substrate_exporter"/>
</dbReference>
<evidence type="ECO:0000256" key="3">
    <source>
        <dbReference type="ARBA" id="ARBA00021622"/>
    </source>
</evidence>
<keyword evidence="8" id="KW-0653">Protein transport</keyword>
<dbReference type="PANTHER" id="PTHR30531">
    <property type="entry name" value="FLAGELLAR BIOSYNTHETIC PROTEIN FLHB"/>
    <property type="match status" value="1"/>
</dbReference>
<dbReference type="SUPFAM" id="SSF160544">
    <property type="entry name" value="EscU C-terminal domain-like"/>
    <property type="match status" value="1"/>
</dbReference>
<evidence type="ECO:0000256" key="8">
    <source>
        <dbReference type="ARBA" id="ARBA00022927"/>
    </source>
</evidence>
<evidence type="ECO:0000313" key="13">
    <source>
        <dbReference type="EMBL" id="VFS31010.1"/>
    </source>
</evidence>
<dbReference type="Gene3D" id="6.10.250.2080">
    <property type="match status" value="1"/>
</dbReference>
<gene>
    <name evidence="13" type="primary">flhB_3</name>
    <name evidence="13" type="ORF">NCTC12126_03065</name>
</gene>
<evidence type="ECO:0000256" key="7">
    <source>
        <dbReference type="ARBA" id="ARBA00022795"/>
    </source>
</evidence>
<evidence type="ECO:0000256" key="10">
    <source>
        <dbReference type="ARBA" id="ARBA00023136"/>
    </source>
</evidence>
<dbReference type="EMBL" id="CAADIW010000024">
    <property type="protein sequence ID" value="VFS31010.1"/>
    <property type="molecule type" value="Genomic_DNA"/>
</dbReference>
<dbReference type="Gene3D" id="3.40.1690.10">
    <property type="entry name" value="secretion proteins EscU"/>
    <property type="match status" value="1"/>
</dbReference>
<dbReference type="GO" id="GO:0044781">
    <property type="term" value="P:bacterial-type flagellum organization"/>
    <property type="evidence" value="ECO:0007669"/>
    <property type="project" value="UniProtKB-KW"/>
</dbReference>